<name>A0A382EP18_9ZZZZ</name>
<reference evidence="3" key="1">
    <citation type="submission" date="2018-05" db="EMBL/GenBank/DDBJ databases">
        <authorList>
            <person name="Lanie J.A."/>
            <person name="Ng W.-L."/>
            <person name="Kazmierczak K.M."/>
            <person name="Andrzejewski T.M."/>
            <person name="Davidsen T.M."/>
            <person name="Wayne K.J."/>
            <person name="Tettelin H."/>
            <person name="Glass J.I."/>
            <person name="Rusch D."/>
            <person name="Podicherti R."/>
            <person name="Tsui H.-C.T."/>
            <person name="Winkler M.E."/>
        </authorList>
    </citation>
    <scope>NUCLEOTIDE SEQUENCE</scope>
</reference>
<evidence type="ECO:0000256" key="1">
    <source>
        <dbReference type="ARBA" id="ARBA00023002"/>
    </source>
</evidence>
<dbReference type="InterPro" id="IPR003819">
    <property type="entry name" value="TauD/TfdA-like"/>
</dbReference>
<evidence type="ECO:0000313" key="3">
    <source>
        <dbReference type="EMBL" id="SVB52135.1"/>
    </source>
</evidence>
<dbReference type="GO" id="GO:0016491">
    <property type="term" value="F:oxidoreductase activity"/>
    <property type="evidence" value="ECO:0007669"/>
    <property type="project" value="UniProtKB-KW"/>
</dbReference>
<proteinExistence type="predicted"/>
<dbReference type="EMBL" id="UINC01045408">
    <property type="protein sequence ID" value="SVB52135.1"/>
    <property type="molecule type" value="Genomic_DNA"/>
</dbReference>
<organism evidence="3">
    <name type="scientific">marine metagenome</name>
    <dbReference type="NCBI Taxonomy" id="408172"/>
    <lineage>
        <taxon>unclassified sequences</taxon>
        <taxon>metagenomes</taxon>
        <taxon>ecological metagenomes</taxon>
    </lineage>
</organism>
<keyword evidence="1" id="KW-0560">Oxidoreductase</keyword>
<dbReference type="Gene3D" id="3.60.130.10">
    <property type="entry name" value="Clavaminate synthase-like"/>
    <property type="match status" value="1"/>
</dbReference>
<dbReference type="InterPro" id="IPR042098">
    <property type="entry name" value="TauD-like_sf"/>
</dbReference>
<accession>A0A382EP18</accession>
<gene>
    <name evidence="3" type="ORF">METZ01_LOCUS204989</name>
</gene>
<dbReference type="Pfam" id="PF02668">
    <property type="entry name" value="TauD"/>
    <property type="match status" value="1"/>
</dbReference>
<dbReference type="AlphaFoldDB" id="A0A382EP18"/>
<dbReference type="SUPFAM" id="SSF51197">
    <property type="entry name" value="Clavaminate synthase-like"/>
    <property type="match status" value="1"/>
</dbReference>
<feature type="domain" description="TauD/TfdA-like" evidence="2">
    <location>
        <begin position="4"/>
        <end position="212"/>
    </location>
</feature>
<evidence type="ECO:0000259" key="2">
    <source>
        <dbReference type="Pfam" id="PF02668"/>
    </source>
</evidence>
<protein>
    <recommendedName>
        <fullName evidence="2">TauD/TfdA-like domain-containing protein</fullName>
    </recommendedName>
</protein>
<sequence length="221" mass="25970">MNPKDNPEISIVSDQKDENGKAIGMFGDTELQWHANGSARHLFDEICVSLYCVVECVDTVLSICNQCDAFAELSNLDKERYRSIDIQLDHKKDAIYKISEHDLPDNPAPENEMGTGADFYKEDVDRRPLVGKHPIDNREYLYFMVPFIVGAFQNGERINHEALYDELWEKLFRSKYMVHHVFRKGDLLFMDQLHTIHRRSPIYNKERMLWRTAFDYSNIEF</sequence>